<comment type="caution">
    <text evidence="1">The sequence shown here is derived from an EMBL/GenBank/DDBJ whole genome shotgun (WGS) entry which is preliminary data.</text>
</comment>
<evidence type="ECO:0000313" key="1">
    <source>
        <dbReference type="EMBL" id="KAH1179003.1"/>
    </source>
</evidence>
<keyword evidence="2" id="KW-1185">Reference proteome</keyword>
<dbReference type="EMBL" id="JAHDVG010000473">
    <property type="protein sequence ID" value="KAH1179003.1"/>
    <property type="molecule type" value="Genomic_DNA"/>
</dbReference>
<protein>
    <submittedName>
        <fullName evidence="1">Uncharacterized protein</fullName>
    </submittedName>
</protein>
<sequence>MDRGRESSHLLSVQADWQESPVLECRLRHNPGDRSVYLQEGTMGEGCPYPPCSASMAQHRLEQPPTSLRSSASLQGLAAAGQLVPPLRVFSLTGTRNWPKSHEFYVTDATAELLGACTTDPGGI</sequence>
<proteinExistence type="predicted"/>
<name>A0A9D3XGN9_9SAUR</name>
<dbReference type="AlphaFoldDB" id="A0A9D3XGN9"/>
<gene>
    <name evidence="1" type="ORF">KIL84_000334</name>
</gene>
<evidence type="ECO:0000313" key="2">
    <source>
        <dbReference type="Proteomes" id="UP000827986"/>
    </source>
</evidence>
<dbReference type="Proteomes" id="UP000827986">
    <property type="component" value="Unassembled WGS sequence"/>
</dbReference>
<reference evidence="1" key="1">
    <citation type="submission" date="2021-09" db="EMBL/GenBank/DDBJ databases">
        <title>The genome of Mauremys mutica provides insights into the evolution of semi-aquatic lifestyle.</title>
        <authorList>
            <person name="Gong S."/>
            <person name="Gao Y."/>
        </authorList>
    </citation>
    <scope>NUCLEOTIDE SEQUENCE</scope>
    <source>
        <strain evidence="1">MM-2020</strain>
        <tissue evidence="1">Muscle</tissue>
    </source>
</reference>
<organism evidence="1 2">
    <name type="scientific">Mauremys mutica</name>
    <name type="common">yellowpond turtle</name>
    <dbReference type="NCBI Taxonomy" id="74926"/>
    <lineage>
        <taxon>Eukaryota</taxon>
        <taxon>Metazoa</taxon>
        <taxon>Chordata</taxon>
        <taxon>Craniata</taxon>
        <taxon>Vertebrata</taxon>
        <taxon>Euteleostomi</taxon>
        <taxon>Archelosauria</taxon>
        <taxon>Testudinata</taxon>
        <taxon>Testudines</taxon>
        <taxon>Cryptodira</taxon>
        <taxon>Durocryptodira</taxon>
        <taxon>Testudinoidea</taxon>
        <taxon>Geoemydidae</taxon>
        <taxon>Geoemydinae</taxon>
        <taxon>Mauremys</taxon>
    </lineage>
</organism>
<accession>A0A9D3XGN9</accession>